<feature type="region of interest" description="Disordered" evidence="1">
    <location>
        <begin position="22"/>
        <end position="126"/>
    </location>
</feature>
<dbReference type="AlphaFoldDB" id="A0A163ISB6"/>
<feature type="compositionally biased region" description="Polar residues" evidence="1">
    <location>
        <begin position="74"/>
        <end position="83"/>
    </location>
</feature>
<dbReference type="STRING" id="4829.A0A163ISB6"/>
<feature type="compositionally biased region" description="Low complexity" evidence="1">
    <location>
        <begin position="98"/>
        <end position="117"/>
    </location>
</feature>
<protein>
    <recommendedName>
        <fullName evidence="2">Methyltransferase domain-containing protein</fullName>
    </recommendedName>
</protein>
<reference evidence="3" key="1">
    <citation type="submission" date="2016-04" db="EMBL/GenBank/DDBJ databases">
        <authorList>
            <person name="Evans L.H."/>
            <person name="Alamgir A."/>
            <person name="Owens N."/>
            <person name="Weber N.D."/>
            <person name="Virtaneva K."/>
            <person name="Barbian K."/>
            <person name="Babar A."/>
            <person name="Rosenke K."/>
        </authorList>
    </citation>
    <scope>NUCLEOTIDE SEQUENCE [LARGE SCALE GENOMIC DNA]</scope>
    <source>
        <strain evidence="3">CBS 101.48</strain>
    </source>
</reference>
<dbReference type="Gene3D" id="3.40.50.150">
    <property type="entry name" value="Vaccinia Virus protein VP39"/>
    <property type="match status" value="1"/>
</dbReference>
<dbReference type="InterPro" id="IPR041698">
    <property type="entry name" value="Methyltransf_25"/>
</dbReference>
<dbReference type="OrthoDB" id="2013972at2759"/>
<dbReference type="Pfam" id="PF13649">
    <property type="entry name" value="Methyltransf_25"/>
    <property type="match status" value="1"/>
</dbReference>
<dbReference type="EMBL" id="LT550136">
    <property type="protein sequence ID" value="SAL95060.1"/>
    <property type="molecule type" value="Genomic_DNA"/>
</dbReference>
<evidence type="ECO:0000256" key="1">
    <source>
        <dbReference type="SAM" id="MobiDB-lite"/>
    </source>
</evidence>
<evidence type="ECO:0000313" key="4">
    <source>
        <dbReference type="Proteomes" id="UP000078561"/>
    </source>
</evidence>
<feature type="region of interest" description="Disordered" evidence="1">
    <location>
        <begin position="138"/>
        <end position="159"/>
    </location>
</feature>
<feature type="compositionally biased region" description="Polar residues" evidence="1">
    <location>
        <begin position="41"/>
        <end position="52"/>
    </location>
</feature>
<evidence type="ECO:0000259" key="2">
    <source>
        <dbReference type="Pfam" id="PF13649"/>
    </source>
</evidence>
<dbReference type="InParanoid" id="A0A163ISB6"/>
<dbReference type="CDD" id="cd02440">
    <property type="entry name" value="AdoMet_MTases"/>
    <property type="match status" value="1"/>
</dbReference>
<organism evidence="3">
    <name type="scientific">Absidia glauca</name>
    <name type="common">Pin mould</name>
    <dbReference type="NCBI Taxonomy" id="4829"/>
    <lineage>
        <taxon>Eukaryota</taxon>
        <taxon>Fungi</taxon>
        <taxon>Fungi incertae sedis</taxon>
        <taxon>Mucoromycota</taxon>
        <taxon>Mucoromycotina</taxon>
        <taxon>Mucoromycetes</taxon>
        <taxon>Mucorales</taxon>
        <taxon>Cunninghamellaceae</taxon>
        <taxon>Absidia</taxon>
    </lineage>
</organism>
<feature type="domain" description="Methyltransferase" evidence="2">
    <location>
        <begin position="319"/>
        <end position="411"/>
    </location>
</feature>
<keyword evidence="4" id="KW-1185">Reference proteome</keyword>
<evidence type="ECO:0000313" key="3">
    <source>
        <dbReference type="EMBL" id="SAL95060.1"/>
    </source>
</evidence>
<dbReference type="Proteomes" id="UP000078561">
    <property type="component" value="Unassembled WGS sequence"/>
</dbReference>
<dbReference type="SUPFAM" id="SSF53335">
    <property type="entry name" value="S-adenosyl-L-methionine-dependent methyltransferases"/>
    <property type="match status" value="1"/>
</dbReference>
<accession>A0A163ISB6</accession>
<dbReference type="InterPro" id="IPR029063">
    <property type="entry name" value="SAM-dependent_MTases_sf"/>
</dbReference>
<name>A0A163ISB6_ABSGL</name>
<sequence>MPNLTLFNNLLDLNKLNTSPMKMPIGFPTTTTTTRRRKHQQQQLTPTPTIRSTSHHCDTSSTLPKMRRPRRISTESLRQSTTPAKEPYSQPDSTGSAIAPQRQSSTSSSSIPTPTASLMTKRLPFFRPSQQKYTPSFMTRQASEGQASSTSATTYQRESTPWDFIKKRSINQPSNKSAASPPKRLLRKYSGILSPPRTRLKREGSIEACDLATTNEAGCFRSLPGIDDNSFGGRKKKMIYDSARWPCVLVQDYVEQDRLVAQHYLLRTAFGNDFTAPVHSLLSLQGPHHQQRQQCPLDAPSSSSSCNDDGDYHQGGPVVLDVGCGLGQWCMEMATTYPKSTFIGVDLLSTFPRDIKPRNCHFLQLDVRHLPLPFADQSVDYIYQRDLNWGLSQDDWHPLIMEYLRILKPGGWIELVEADLETKSSFGKECAMNDKLLEGFELRNQDPFAARRLPSMLATRGFRRVESRFQSLPLGWENPTTVNQCQAMQSQYLFYLRSLGPWLRLVMGISQEKYMNYVDQLPLEWKQAQTYVNWHCATAQKPYEA</sequence>
<proteinExistence type="predicted"/>
<gene>
    <name evidence="3" type="primary">ABSGL_00359.1 scaffold 492</name>
</gene>
<dbReference type="PANTHER" id="PTHR43591">
    <property type="entry name" value="METHYLTRANSFERASE"/>
    <property type="match status" value="1"/>
</dbReference>